<evidence type="ECO:0000313" key="8">
    <source>
        <dbReference type="Proteomes" id="UP000184052"/>
    </source>
</evidence>
<feature type="transmembrane region" description="Helical" evidence="6">
    <location>
        <begin position="490"/>
        <end position="509"/>
    </location>
</feature>
<evidence type="ECO:0000256" key="2">
    <source>
        <dbReference type="ARBA" id="ARBA00022475"/>
    </source>
</evidence>
<dbReference type="PANTHER" id="PTHR43652:SF2">
    <property type="entry name" value="BASIC AMINO ACID ANTIPORTER YFCC-RELATED"/>
    <property type="match status" value="1"/>
</dbReference>
<keyword evidence="3 6" id="KW-0812">Transmembrane</keyword>
<evidence type="ECO:0000256" key="6">
    <source>
        <dbReference type="SAM" id="Phobius"/>
    </source>
</evidence>
<feature type="transmembrane region" description="Helical" evidence="6">
    <location>
        <begin position="246"/>
        <end position="267"/>
    </location>
</feature>
<proteinExistence type="predicted"/>
<feature type="transmembrane region" description="Helical" evidence="6">
    <location>
        <begin position="464"/>
        <end position="483"/>
    </location>
</feature>
<dbReference type="GO" id="GO:0005886">
    <property type="term" value="C:plasma membrane"/>
    <property type="evidence" value="ECO:0007669"/>
    <property type="project" value="UniProtKB-SubCell"/>
</dbReference>
<keyword evidence="4 6" id="KW-1133">Transmembrane helix</keyword>
<feature type="transmembrane region" description="Helical" evidence="6">
    <location>
        <begin position="17"/>
        <end position="40"/>
    </location>
</feature>
<evidence type="ECO:0000313" key="7">
    <source>
        <dbReference type="EMBL" id="SHI50936.1"/>
    </source>
</evidence>
<reference evidence="7 8" key="1">
    <citation type="submission" date="2016-11" db="EMBL/GenBank/DDBJ databases">
        <authorList>
            <person name="Jaros S."/>
            <person name="Januszkiewicz K."/>
            <person name="Wedrychowicz H."/>
        </authorList>
    </citation>
    <scope>NUCLEOTIDE SEQUENCE [LARGE SCALE GENOMIC DNA]</scope>
    <source>
        <strain evidence="7 8">DSM 17477</strain>
    </source>
</reference>
<protein>
    <submittedName>
        <fullName evidence="7">Uncharacterized membrane protein YfcC, ion transporter superfamily</fullName>
    </submittedName>
</protein>
<feature type="transmembrane region" description="Helical" evidence="6">
    <location>
        <begin position="68"/>
        <end position="85"/>
    </location>
</feature>
<evidence type="ECO:0000256" key="5">
    <source>
        <dbReference type="ARBA" id="ARBA00023136"/>
    </source>
</evidence>
<dbReference type="Proteomes" id="UP000184052">
    <property type="component" value="Unassembled WGS sequence"/>
</dbReference>
<keyword evidence="2" id="KW-1003">Cell membrane</keyword>
<name>A0A1M6BQH2_9FIRM</name>
<feature type="transmembrane region" description="Helical" evidence="6">
    <location>
        <begin position="129"/>
        <end position="150"/>
    </location>
</feature>
<dbReference type="PROSITE" id="PS51257">
    <property type="entry name" value="PROKAR_LIPOPROTEIN"/>
    <property type="match status" value="1"/>
</dbReference>
<feature type="transmembrane region" description="Helical" evidence="6">
    <location>
        <begin position="302"/>
        <end position="319"/>
    </location>
</feature>
<comment type="subcellular location">
    <subcellularLocation>
        <location evidence="1">Cell membrane</location>
        <topology evidence="1">Multi-pass membrane protein</topology>
    </subcellularLocation>
</comment>
<evidence type="ECO:0000256" key="1">
    <source>
        <dbReference type="ARBA" id="ARBA00004651"/>
    </source>
</evidence>
<evidence type="ECO:0000256" key="3">
    <source>
        <dbReference type="ARBA" id="ARBA00022692"/>
    </source>
</evidence>
<dbReference type="STRING" id="1121476.SAMN02745751_00436"/>
<dbReference type="InterPro" id="IPR051679">
    <property type="entry name" value="DASS-Related_Transporters"/>
</dbReference>
<dbReference type="EMBL" id="FQZL01000005">
    <property type="protein sequence ID" value="SHI50936.1"/>
    <property type="molecule type" value="Genomic_DNA"/>
</dbReference>
<gene>
    <name evidence="7" type="ORF">SAMN02745751_00436</name>
</gene>
<sequence>MKPLKNREINLGMVLAYIKRCIDFILSFAYWTCACLINILKRCKMSSQKLNNNLNSDTKKGSRMPTTAALLMCMILLAAILTYIVPAGQYERAFDEATNRTLVVANTYQNVEQTPVGIGGLLSSFYRGLVNAAEIISFVFITGGAFGIISRSGAINAGLEKLIRKFAGRESILIGLIMTAFAICGATFGMAEEALPFVTILVAASMALGYDATVGVAMVVIGIYCGYSSGPLNPFNTGIAQGIAELPIFSGLGLRVVLMAGSLLIAIHHTVRYGKKIKKSDIEKSIELDNRETFEMTSERKLILGILVLTVGVLIFGVLKYGWYFAEISALFMVMGLIVGMIYYKGDFNLYTTEFLKGAGEMTTAAIFIGLSRAILVVLQDGNIMDTIVYGISLPLQNLNSVLSAWGMYFTQGLINFAIPSSTGQAVVVMPIMSSISDVIGTTRQVAVLAYQAGDGFWNMITPTHPVVMASLGLAGISFGRWFKFASVLVVKWTVWILAVLAIAVKIGWGPF</sequence>
<dbReference type="InterPro" id="IPR018385">
    <property type="entry name" value="C4_dicarb_anaerob_car-like"/>
</dbReference>
<organism evidence="7 8">
    <name type="scientific">Dethiosulfatibacter aminovorans DSM 17477</name>
    <dbReference type="NCBI Taxonomy" id="1121476"/>
    <lineage>
        <taxon>Bacteria</taxon>
        <taxon>Bacillati</taxon>
        <taxon>Bacillota</taxon>
        <taxon>Tissierellia</taxon>
        <taxon>Dethiosulfatibacter</taxon>
    </lineage>
</organism>
<keyword evidence="5 6" id="KW-0472">Membrane</keyword>
<dbReference type="Pfam" id="PF03606">
    <property type="entry name" value="DcuC"/>
    <property type="match status" value="1"/>
</dbReference>
<dbReference type="OrthoDB" id="255482at2"/>
<feature type="transmembrane region" description="Helical" evidence="6">
    <location>
        <begin position="171"/>
        <end position="191"/>
    </location>
</feature>
<dbReference type="AlphaFoldDB" id="A0A1M6BQH2"/>
<keyword evidence="8" id="KW-1185">Reference proteome</keyword>
<feature type="transmembrane region" description="Helical" evidence="6">
    <location>
        <begin position="197"/>
        <end position="225"/>
    </location>
</feature>
<dbReference type="PANTHER" id="PTHR43652">
    <property type="entry name" value="BASIC AMINO ACID ANTIPORTER YFCC-RELATED"/>
    <property type="match status" value="1"/>
</dbReference>
<accession>A0A1M6BQH2</accession>
<evidence type="ECO:0000256" key="4">
    <source>
        <dbReference type="ARBA" id="ARBA00022989"/>
    </source>
</evidence>
<feature type="transmembrane region" description="Helical" evidence="6">
    <location>
        <begin position="324"/>
        <end position="344"/>
    </location>
</feature>